<sequence>MRAQHAQKIVQRRPVKDDAVWGRMIAGTVMQMAREEAANENLVNVTWPSAKAL</sequence>
<protein>
    <submittedName>
        <fullName evidence="1">Uncharacterized protein</fullName>
    </submittedName>
</protein>
<organism evidence="1 2">
    <name type="scientific">Nitrobacter winogradskyi</name>
    <name type="common">Nitrobacter agilis</name>
    <dbReference type="NCBI Taxonomy" id="913"/>
    <lineage>
        <taxon>Bacteria</taxon>
        <taxon>Pseudomonadati</taxon>
        <taxon>Pseudomonadota</taxon>
        <taxon>Alphaproteobacteria</taxon>
        <taxon>Hyphomicrobiales</taxon>
        <taxon>Nitrobacteraceae</taxon>
        <taxon>Nitrobacter</taxon>
    </lineage>
</organism>
<accession>A0A4Y3WB18</accession>
<evidence type="ECO:0000313" key="2">
    <source>
        <dbReference type="Proteomes" id="UP000318825"/>
    </source>
</evidence>
<comment type="caution">
    <text evidence="1">The sequence shown here is derived from an EMBL/GenBank/DDBJ whole genome shotgun (WGS) entry which is preliminary data.</text>
</comment>
<proteinExistence type="predicted"/>
<reference evidence="1 2" key="1">
    <citation type="submission" date="2019-06" db="EMBL/GenBank/DDBJ databases">
        <title>Whole genome shotgun sequence of Nitrobacter winogradskyi NBRC 14297.</title>
        <authorList>
            <person name="Hosoyama A."/>
            <person name="Uohara A."/>
            <person name="Ohji S."/>
            <person name="Ichikawa N."/>
        </authorList>
    </citation>
    <scope>NUCLEOTIDE SEQUENCE [LARGE SCALE GENOMIC DNA]</scope>
    <source>
        <strain evidence="1 2">NBRC 14297</strain>
    </source>
</reference>
<name>A0A4Y3WB18_NITWI</name>
<dbReference type="AlphaFoldDB" id="A0A4Y3WB18"/>
<evidence type="ECO:0000313" key="1">
    <source>
        <dbReference type="EMBL" id="GEC15321.1"/>
    </source>
</evidence>
<gene>
    <name evidence="1" type="ORF">NWI01_12130</name>
</gene>
<dbReference type="Proteomes" id="UP000318825">
    <property type="component" value="Unassembled WGS sequence"/>
</dbReference>
<dbReference type="EMBL" id="BJNF01000029">
    <property type="protein sequence ID" value="GEC15321.1"/>
    <property type="molecule type" value="Genomic_DNA"/>
</dbReference>